<evidence type="ECO:0000256" key="2">
    <source>
        <dbReference type="ARBA" id="ARBA00023125"/>
    </source>
</evidence>
<dbReference type="PANTHER" id="PTHR30136">
    <property type="entry name" value="HELIX-TURN-HELIX TRANSCRIPTIONAL REGULATOR, ICLR FAMILY"/>
    <property type="match status" value="1"/>
</dbReference>
<sequence>MTLDEAAGPALSGAGLVRRAAVILRTLATVGNQGAPLTSLAYAVGLPNATLHRLLRQLIEERLAMQIEGSRRYALGPLAYEIGLAAARQFDMRSLFSPVLTELAAQTGETVYLILRSGDEAVCIDIVEGPSPVRIARLRVGSRRPLGLGAGGLAILAALTADEADRVLRTVAATIEREWGLSEAFLRKSLQDAQRDGYALIRNRISAGVTAVGRSFSDGLGRVFGAVSVAAVNERMGPAAVAGFHAPLARACAALETTLRRRSWPLVDS</sequence>
<evidence type="ECO:0000259" key="4">
    <source>
        <dbReference type="PROSITE" id="PS51077"/>
    </source>
</evidence>
<evidence type="ECO:0000259" key="5">
    <source>
        <dbReference type="PROSITE" id="PS51078"/>
    </source>
</evidence>
<feature type="domain" description="HTH iclR-type" evidence="4">
    <location>
        <begin position="14"/>
        <end position="77"/>
    </location>
</feature>
<dbReference type="PROSITE" id="PS51078">
    <property type="entry name" value="ICLR_ED"/>
    <property type="match status" value="1"/>
</dbReference>
<dbReference type="Proteomes" id="UP001139447">
    <property type="component" value="Unassembled WGS sequence"/>
</dbReference>
<dbReference type="EMBL" id="JALGBI010000002">
    <property type="protein sequence ID" value="MCJ0764895.1"/>
    <property type="molecule type" value="Genomic_DNA"/>
</dbReference>
<accession>A0A9X1VXS4</accession>
<dbReference type="InterPro" id="IPR036390">
    <property type="entry name" value="WH_DNA-bd_sf"/>
</dbReference>
<dbReference type="Pfam" id="PF09339">
    <property type="entry name" value="HTH_IclR"/>
    <property type="match status" value="1"/>
</dbReference>
<keyword evidence="3" id="KW-0804">Transcription</keyword>
<dbReference type="AlphaFoldDB" id="A0A9X1VXS4"/>
<dbReference type="SUPFAM" id="SSF46785">
    <property type="entry name" value="Winged helix' DNA-binding domain"/>
    <property type="match status" value="1"/>
</dbReference>
<evidence type="ECO:0000256" key="1">
    <source>
        <dbReference type="ARBA" id="ARBA00023015"/>
    </source>
</evidence>
<evidence type="ECO:0000256" key="3">
    <source>
        <dbReference type="ARBA" id="ARBA00023163"/>
    </source>
</evidence>
<dbReference type="InterPro" id="IPR005471">
    <property type="entry name" value="Tscrpt_reg_IclR_N"/>
</dbReference>
<dbReference type="Gene3D" id="3.30.450.40">
    <property type="match status" value="1"/>
</dbReference>
<comment type="caution">
    <text evidence="6">The sequence shown here is derived from an EMBL/GenBank/DDBJ whole genome shotgun (WGS) entry which is preliminary data.</text>
</comment>
<dbReference type="GO" id="GO:0003677">
    <property type="term" value="F:DNA binding"/>
    <property type="evidence" value="ECO:0007669"/>
    <property type="project" value="UniProtKB-KW"/>
</dbReference>
<evidence type="ECO:0000313" key="7">
    <source>
        <dbReference type="Proteomes" id="UP001139447"/>
    </source>
</evidence>
<feature type="domain" description="IclR-ED" evidence="5">
    <location>
        <begin position="78"/>
        <end position="261"/>
    </location>
</feature>
<dbReference type="InterPro" id="IPR036388">
    <property type="entry name" value="WH-like_DNA-bd_sf"/>
</dbReference>
<dbReference type="Pfam" id="PF01614">
    <property type="entry name" value="IclR_C"/>
    <property type="match status" value="1"/>
</dbReference>
<dbReference type="InterPro" id="IPR014757">
    <property type="entry name" value="Tscrpt_reg_IclR_C"/>
</dbReference>
<protein>
    <submittedName>
        <fullName evidence="6">IclR family transcriptional regulator</fullName>
    </submittedName>
</protein>
<dbReference type="SMART" id="SM00346">
    <property type="entry name" value="HTH_ICLR"/>
    <property type="match status" value="1"/>
</dbReference>
<dbReference type="PANTHER" id="PTHR30136:SF39">
    <property type="entry name" value="TRANSCRIPTIONAL REGULATORY PROTEIN"/>
    <property type="match status" value="1"/>
</dbReference>
<name>A0A9X1VXS4_9BURK</name>
<gene>
    <name evidence="6" type="ORF">MMF98_16890</name>
</gene>
<proteinExistence type="predicted"/>
<evidence type="ECO:0000313" key="6">
    <source>
        <dbReference type="EMBL" id="MCJ0764895.1"/>
    </source>
</evidence>
<reference evidence="6" key="1">
    <citation type="submission" date="2022-03" db="EMBL/GenBank/DDBJ databases">
        <authorList>
            <person name="Woo C.Y."/>
        </authorList>
    </citation>
    <scope>NUCLEOTIDE SEQUENCE</scope>
    <source>
        <strain evidence="6">CYS-02</strain>
    </source>
</reference>
<dbReference type="GO" id="GO:0045892">
    <property type="term" value="P:negative regulation of DNA-templated transcription"/>
    <property type="evidence" value="ECO:0007669"/>
    <property type="project" value="TreeGrafter"/>
</dbReference>
<dbReference type="SUPFAM" id="SSF55781">
    <property type="entry name" value="GAF domain-like"/>
    <property type="match status" value="1"/>
</dbReference>
<dbReference type="Gene3D" id="1.10.10.10">
    <property type="entry name" value="Winged helix-like DNA-binding domain superfamily/Winged helix DNA-binding domain"/>
    <property type="match status" value="1"/>
</dbReference>
<keyword evidence="1" id="KW-0805">Transcription regulation</keyword>
<dbReference type="RefSeq" id="WP_243307868.1">
    <property type="nucleotide sequence ID" value="NZ_JALGBI010000002.1"/>
</dbReference>
<dbReference type="InterPro" id="IPR050707">
    <property type="entry name" value="HTH_MetabolicPath_Reg"/>
</dbReference>
<keyword evidence="2" id="KW-0238">DNA-binding</keyword>
<dbReference type="GO" id="GO:0003700">
    <property type="term" value="F:DNA-binding transcription factor activity"/>
    <property type="evidence" value="ECO:0007669"/>
    <property type="project" value="TreeGrafter"/>
</dbReference>
<dbReference type="InterPro" id="IPR029016">
    <property type="entry name" value="GAF-like_dom_sf"/>
</dbReference>
<keyword evidence="7" id="KW-1185">Reference proteome</keyword>
<organism evidence="6 7">
    <name type="scientific">Variovorax terrae</name>
    <dbReference type="NCBI Taxonomy" id="2923278"/>
    <lineage>
        <taxon>Bacteria</taxon>
        <taxon>Pseudomonadati</taxon>
        <taxon>Pseudomonadota</taxon>
        <taxon>Betaproteobacteria</taxon>
        <taxon>Burkholderiales</taxon>
        <taxon>Comamonadaceae</taxon>
        <taxon>Variovorax</taxon>
    </lineage>
</organism>
<dbReference type="PROSITE" id="PS51077">
    <property type="entry name" value="HTH_ICLR"/>
    <property type="match status" value="1"/>
</dbReference>